<dbReference type="EMBL" id="MW084976">
    <property type="protein sequence ID" value="QOV08313.1"/>
    <property type="molecule type" value="Genomic_DNA"/>
</dbReference>
<accession>A0A7U3NKJ1</accession>
<reference evidence="2 3" key="1">
    <citation type="submission" date="2020-10" db="EMBL/GenBank/DDBJ databases">
        <authorList>
            <person name="Kazantseva O.A."/>
            <person name="Piligrimova E.G."/>
            <person name="Shadrin A.M."/>
        </authorList>
    </citation>
    <scope>NUCLEOTIDE SEQUENCE [LARGE SCALE GENOMIC DNA]</scope>
</reference>
<protein>
    <submittedName>
        <fullName evidence="2">Uncharacterized protein</fullName>
    </submittedName>
</protein>
<name>A0A7U3NKJ1_9CAUD</name>
<feature type="region of interest" description="Disordered" evidence="1">
    <location>
        <begin position="1"/>
        <end position="35"/>
    </location>
</feature>
<sequence length="86" mass="9953">MHSEPLKHGMCKGGRNEKPTSPRPPAPQAQKQQNEKWMVYDDNSGDMIYHDTFASAEKDYNDALHNIDEGERVVMFKVVKEEVKYE</sequence>
<evidence type="ECO:0000256" key="1">
    <source>
        <dbReference type="SAM" id="MobiDB-lite"/>
    </source>
</evidence>
<organism evidence="2 3">
    <name type="scientific">Bacillus phage Kirov</name>
    <dbReference type="NCBI Taxonomy" id="2783539"/>
    <lineage>
        <taxon>Viruses</taxon>
        <taxon>Duplodnaviria</taxon>
        <taxon>Heunggongvirae</taxon>
        <taxon>Uroviricota</taxon>
        <taxon>Caudoviricetes</taxon>
        <taxon>Andregratiavirinae</taxon>
        <taxon>Kirovvirus</taxon>
        <taxon>Kirovvirus kirov</taxon>
    </lineage>
</organism>
<gene>
    <name evidence="2" type="ORF">Kirov_114</name>
</gene>
<evidence type="ECO:0000313" key="3">
    <source>
        <dbReference type="Proteomes" id="UP000594029"/>
    </source>
</evidence>
<keyword evidence="3" id="KW-1185">Reference proteome</keyword>
<evidence type="ECO:0000313" key="2">
    <source>
        <dbReference type="EMBL" id="QOV08313.1"/>
    </source>
</evidence>
<proteinExistence type="predicted"/>
<dbReference type="Proteomes" id="UP000594029">
    <property type="component" value="Segment"/>
</dbReference>